<proteinExistence type="predicted"/>
<evidence type="ECO:0000256" key="1">
    <source>
        <dbReference type="SAM" id="MobiDB-lite"/>
    </source>
</evidence>
<gene>
    <name evidence="2" type="ORF">PMIN01_02142</name>
</gene>
<dbReference type="AlphaFoldDB" id="A0A9P6KU31"/>
<comment type="caution">
    <text evidence="2">The sequence shown here is derived from an EMBL/GenBank/DDBJ whole genome shotgun (WGS) entry which is preliminary data.</text>
</comment>
<evidence type="ECO:0000313" key="2">
    <source>
        <dbReference type="EMBL" id="KAF9739508.1"/>
    </source>
</evidence>
<organism evidence="2 3">
    <name type="scientific">Paraphaeosphaeria minitans</name>
    <dbReference type="NCBI Taxonomy" id="565426"/>
    <lineage>
        <taxon>Eukaryota</taxon>
        <taxon>Fungi</taxon>
        <taxon>Dikarya</taxon>
        <taxon>Ascomycota</taxon>
        <taxon>Pezizomycotina</taxon>
        <taxon>Dothideomycetes</taxon>
        <taxon>Pleosporomycetidae</taxon>
        <taxon>Pleosporales</taxon>
        <taxon>Massarineae</taxon>
        <taxon>Didymosphaeriaceae</taxon>
        <taxon>Paraphaeosphaeria</taxon>
    </lineage>
</organism>
<sequence length="107" mass="11480">MSGPQSRSRRSLVASWSLVALRPSMPVPIIAPNPPAPTSTTSSAPIPPRLGISAGRLGKIGWTCSSFDAVADRSRCCRGAGLRQTVSNMDDSDNDSDNDNDRRQQRQ</sequence>
<keyword evidence="3" id="KW-1185">Reference proteome</keyword>
<feature type="region of interest" description="Disordered" evidence="1">
    <location>
        <begin position="82"/>
        <end position="107"/>
    </location>
</feature>
<protein>
    <submittedName>
        <fullName evidence="2">Uncharacterized protein</fullName>
    </submittedName>
</protein>
<reference evidence="2" key="1">
    <citation type="journal article" date="2020" name="Mol. Plant Microbe Interact.">
        <title>Genome Sequence of the Biocontrol Agent Coniothyrium minitans strain Conio (IMI 134523).</title>
        <authorList>
            <person name="Patel D."/>
            <person name="Shittu T.A."/>
            <person name="Baroncelli R."/>
            <person name="Muthumeenakshi S."/>
            <person name="Osborne T.H."/>
            <person name="Janganan T.K."/>
            <person name="Sreenivasaprasad S."/>
        </authorList>
    </citation>
    <scope>NUCLEOTIDE SEQUENCE</scope>
    <source>
        <strain evidence="2">Conio</strain>
    </source>
</reference>
<name>A0A9P6KU31_9PLEO</name>
<feature type="compositionally biased region" description="Pro residues" evidence="1">
    <location>
        <begin position="27"/>
        <end position="37"/>
    </location>
</feature>
<evidence type="ECO:0000313" key="3">
    <source>
        <dbReference type="Proteomes" id="UP000756921"/>
    </source>
</evidence>
<accession>A0A9P6KU31</accession>
<feature type="region of interest" description="Disordered" evidence="1">
    <location>
        <begin position="27"/>
        <end position="50"/>
    </location>
</feature>
<dbReference type="EMBL" id="WJXW01000002">
    <property type="protein sequence ID" value="KAF9739508.1"/>
    <property type="molecule type" value="Genomic_DNA"/>
</dbReference>
<dbReference type="Proteomes" id="UP000756921">
    <property type="component" value="Unassembled WGS sequence"/>
</dbReference>